<dbReference type="AlphaFoldDB" id="A0AAV7E5V9"/>
<evidence type="ECO:0000313" key="12">
    <source>
        <dbReference type="Proteomes" id="UP000825729"/>
    </source>
</evidence>
<comment type="function">
    <text evidence="7">Involved in the regulation of gamete interactions during the double fertilization and to prevent multiple-pollen tube attraction; mediates the redistribution of the gamete fusogen HAP2/GCS1 to the cell surface after secretion upon sperm arrival.</text>
</comment>
<feature type="signal peptide" evidence="9">
    <location>
        <begin position="1"/>
        <end position="21"/>
    </location>
</feature>
<sequence length="132" mass="14365">MAASKQFLLLATLVLAMPCFAKSRPAPADIADRLQSYSMMPCWNSLMELRSCTGEVILFFLNGETYLGPSCCRAIHVIEHHCWPSMLASVGFTPEEADVLRGYCDASEATPPPPLAPALSPVPPRLPHVILP</sequence>
<dbReference type="GO" id="GO:0031410">
    <property type="term" value="C:cytoplasmic vesicle"/>
    <property type="evidence" value="ECO:0007669"/>
    <property type="project" value="UniProtKB-SubCell"/>
</dbReference>
<evidence type="ECO:0000256" key="1">
    <source>
        <dbReference type="ARBA" id="ARBA00004541"/>
    </source>
</evidence>
<protein>
    <recommendedName>
        <fullName evidence="10">Prolamin-like domain-containing protein</fullName>
    </recommendedName>
</protein>
<evidence type="ECO:0000313" key="11">
    <source>
        <dbReference type="EMBL" id="KAG9444230.1"/>
    </source>
</evidence>
<comment type="similarity">
    <text evidence="8">Belongs to the plant egg cell-secreted peptide family.</text>
</comment>
<keyword evidence="12" id="KW-1185">Reference proteome</keyword>
<keyword evidence="5" id="KW-0278">Fertilization</keyword>
<name>A0AAV7E5V9_ARIFI</name>
<feature type="domain" description="Prolamin-like" evidence="10">
    <location>
        <begin position="42"/>
        <end position="105"/>
    </location>
</feature>
<dbReference type="GO" id="GO:0009567">
    <property type="term" value="P:double fertilization forming a zygote and endosperm"/>
    <property type="evidence" value="ECO:0007669"/>
    <property type="project" value="InterPro"/>
</dbReference>
<evidence type="ECO:0000259" key="10">
    <source>
        <dbReference type="Pfam" id="PF05617"/>
    </source>
</evidence>
<dbReference type="InterPro" id="IPR044711">
    <property type="entry name" value="EC11-15"/>
</dbReference>
<reference evidence="11 12" key="1">
    <citation type="submission" date="2021-07" db="EMBL/GenBank/DDBJ databases">
        <title>The Aristolochia fimbriata genome: insights into angiosperm evolution, floral development and chemical biosynthesis.</title>
        <authorList>
            <person name="Jiao Y."/>
        </authorList>
    </citation>
    <scope>NUCLEOTIDE SEQUENCE [LARGE SCALE GENOMIC DNA]</scope>
    <source>
        <strain evidence="11">IBCAS-2021</strain>
        <tissue evidence="11">Leaf</tissue>
    </source>
</reference>
<dbReference type="Proteomes" id="UP000825729">
    <property type="component" value="Unassembled WGS sequence"/>
</dbReference>
<evidence type="ECO:0000256" key="6">
    <source>
        <dbReference type="ARBA" id="ARBA00023329"/>
    </source>
</evidence>
<feature type="chain" id="PRO_5043686728" description="Prolamin-like domain-containing protein" evidence="9">
    <location>
        <begin position="22"/>
        <end position="132"/>
    </location>
</feature>
<dbReference type="SUPFAM" id="SSF47699">
    <property type="entry name" value="Bifunctional inhibitor/lipid-transfer protein/seed storage 2S albumin"/>
    <property type="match status" value="1"/>
</dbReference>
<evidence type="ECO:0000256" key="4">
    <source>
        <dbReference type="ARBA" id="ARBA00022729"/>
    </source>
</evidence>
<evidence type="ECO:0000256" key="8">
    <source>
        <dbReference type="ARBA" id="ARBA00034484"/>
    </source>
</evidence>
<dbReference type="GO" id="GO:0080155">
    <property type="term" value="P:regulation of double fertilization forming a zygote and endosperm"/>
    <property type="evidence" value="ECO:0007669"/>
    <property type="project" value="UniProtKB-ARBA"/>
</dbReference>
<evidence type="ECO:0000256" key="7">
    <source>
        <dbReference type="ARBA" id="ARBA00034457"/>
    </source>
</evidence>
<dbReference type="InterPro" id="IPR036312">
    <property type="entry name" value="Bifun_inhib/LTP/seed_sf"/>
</dbReference>
<dbReference type="Pfam" id="PF05617">
    <property type="entry name" value="Prolamin_like"/>
    <property type="match status" value="1"/>
</dbReference>
<dbReference type="InterPro" id="IPR008502">
    <property type="entry name" value="Prolamin-like"/>
</dbReference>
<comment type="subcellular location">
    <subcellularLocation>
        <location evidence="1">Cytoplasmic vesicle</location>
    </subcellularLocation>
    <subcellularLocation>
        <location evidence="2">Secreted</location>
    </subcellularLocation>
</comment>
<comment type="caution">
    <text evidence="11">The sequence shown here is derived from an EMBL/GenBank/DDBJ whole genome shotgun (WGS) entry which is preliminary data.</text>
</comment>
<dbReference type="GO" id="GO:0005576">
    <property type="term" value="C:extracellular region"/>
    <property type="evidence" value="ECO:0007669"/>
    <property type="project" value="UniProtKB-SubCell"/>
</dbReference>
<accession>A0AAV7E5V9</accession>
<evidence type="ECO:0000256" key="9">
    <source>
        <dbReference type="SAM" id="SignalP"/>
    </source>
</evidence>
<keyword evidence="6" id="KW-0968">Cytoplasmic vesicle</keyword>
<evidence type="ECO:0000256" key="5">
    <source>
        <dbReference type="ARBA" id="ARBA00023279"/>
    </source>
</evidence>
<evidence type="ECO:0000256" key="3">
    <source>
        <dbReference type="ARBA" id="ARBA00022525"/>
    </source>
</evidence>
<proteinExistence type="inferred from homology"/>
<keyword evidence="3" id="KW-0964">Secreted</keyword>
<dbReference type="PANTHER" id="PTHR35293">
    <property type="entry name" value="EGG CELL-SECRETED PROTEIN 1.5"/>
    <property type="match status" value="1"/>
</dbReference>
<keyword evidence="4 9" id="KW-0732">Signal</keyword>
<gene>
    <name evidence="11" type="ORF">H6P81_015570</name>
</gene>
<dbReference type="EMBL" id="JAINDJ010000006">
    <property type="protein sequence ID" value="KAG9444230.1"/>
    <property type="molecule type" value="Genomic_DNA"/>
</dbReference>
<organism evidence="11 12">
    <name type="scientific">Aristolochia fimbriata</name>
    <name type="common">White veined hardy Dutchman's pipe vine</name>
    <dbReference type="NCBI Taxonomy" id="158543"/>
    <lineage>
        <taxon>Eukaryota</taxon>
        <taxon>Viridiplantae</taxon>
        <taxon>Streptophyta</taxon>
        <taxon>Embryophyta</taxon>
        <taxon>Tracheophyta</taxon>
        <taxon>Spermatophyta</taxon>
        <taxon>Magnoliopsida</taxon>
        <taxon>Magnoliidae</taxon>
        <taxon>Piperales</taxon>
        <taxon>Aristolochiaceae</taxon>
        <taxon>Aristolochia</taxon>
    </lineage>
</organism>
<dbReference type="PANTHER" id="PTHR35293:SF10">
    <property type="entry name" value="EGG CELL-SECRETED PROTEIN 1.2-RELATED"/>
    <property type="match status" value="1"/>
</dbReference>
<dbReference type="GO" id="GO:2000008">
    <property type="term" value="P:regulation of protein localization to cell surface"/>
    <property type="evidence" value="ECO:0007669"/>
    <property type="project" value="UniProtKB-ARBA"/>
</dbReference>
<evidence type="ECO:0000256" key="2">
    <source>
        <dbReference type="ARBA" id="ARBA00004613"/>
    </source>
</evidence>